<protein>
    <submittedName>
        <fullName evidence="2">Uncharacterized protein</fullName>
    </submittedName>
</protein>
<keyword evidence="3" id="KW-1185">Reference proteome</keyword>
<dbReference type="Proteomes" id="UP001151760">
    <property type="component" value="Unassembled WGS sequence"/>
</dbReference>
<feature type="compositionally biased region" description="Basic and acidic residues" evidence="1">
    <location>
        <begin position="110"/>
        <end position="120"/>
    </location>
</feature>
<feature type="region of interest" description="Disordered" evidence="1">
    <location>
        <begin position="110"/>
        <end position="148"/>
    </location>
</feature>
<feature type="compositionally biased region" description="Basic and acidic residues" evidence="1">
    <location>
        <begin position="134"/>
        <end position="148"/>
    </location>
</feature>
<sequence>MPYDSPLSGGHTPRSDEGNKKLNEFTELCTKLSDKVTSLKDDLRQTKKIYGKALTKLVKKVKHLEAKLKSTTERRKARMTDDDLQRRSIIEEINLAKILADASREKVKTYTRRRSTDSSRDSTTGGLFSTTEEVQGKEEISTDEKLDERKETDNIDWNIVAEQVQERQSDTIKRYQTLKKKPVSVTQARKNMMIYLKNMAGYRMGYFKGMSYDEIRPIFEEEYNKIQTLFKKDTKLWTVEASRSEPILEQPTEEPKELSEEDLKKMLEIVPVEEIKVEALIHTEGSRKYLKLSELENIT</sequence>
<reference evidence="2" key="2">
    <citation type="submission" date="2022-01" db="EMBL/GenBank/DDBJ databases">
        <authorList>
            <person name="Yamashiro T."/>
            <person name="Shiraishi A."/>
            <person name="Satake H."/>
            <person name="Nakayama K."/>
        </authorList>
    </citation>
    <scope>NUCLEOTIDE SEQUENCE</scope>
</reference>
<evidence type="ECO:0000256" key="1">
    <source>
        <dbReference type="SAM" id="MobiDB-lite"/>
    </source>
</evidence>
<evidence type="ECO:0000313" key="3">
    <source>
        <dbReference type="Proteomes" id="UP001151760"/>
    </source>
</evidence>
<evidence type="ECO:0000313" key="2">
    <source>
        <dbReference type="EMBL" id="GJT59249.1"/>
    </source>
</evidence>
<accession>A0ABQ5F7V1</accession>
<name>A0ABQ5F7V1_9ASTR</name>
<organism evidence="2 3">
    <name type="scientific">Tanacetum coccineum</name>
    <dbReference type="NCBI Taxonomy" id="301880"/>
    <lineage>
        <taxon>Eukaryota</taxon>
        <taxon>Viridiplantae</taxon>
        <taxon>Streptophyta</taxon>
        <taxon>Embryophyta</taxon>
        <taxon>Tracheophyta</taxon>
        <taxon>Spermatophyta</taxon>
        <taxon>Magnoliopsida</taxon>
        <taxon>eudicotyledons</taxon>
        <taxon>Gunneridae</taxon>
        <taxon>Pentapetalae</taxon>
        <taxon>asterids</taxon>
        <taxon>campanulids</taxon>
        <taxon>Asterales</taxon>
        <taxon>Asteraceae</taxon>
        <taxon>Asteroideae</taxon>
        <taxon>Anthemideae</taxon>
        <taxon>Anthemidinae</taxon>
        <taxon>Tanacetum</taxon>
    </lineage>
</organism>
<dbReference type="EMBL" id="BQNB010017092">
    <property type="protein sequence ID" value="GJT59249.1"/>
    <property type="molecule type" value="Genomic_DNA"/>
</dbReference>
<comment type="caution">
    <text evidence="2">The sequence shown here is derived from an EMBL/GenBank/DDBJ whole genome shotgun (WGS) entry which is preliminary data.</text>
</comment>
<gene>
    <name evidence="2" type="ORF">Tco_1002782</name>
</gene>
<proteinExistence type="predicted"/>
<reference evidence="2" key="1">
    <citation type="journal article" date="2022" name="Int. J. Mol. Sci.">
        <title>Draft Genome of Tanacetum Coccineum: Genomic Comparison of Closely Related Tanacetum-Family Plants.</title>
        <authorList>
            <person name="Yamashiro T."/>
            <person name="Shiraishi A."/>
            <person name="Nakayama K."/>
            <person name="Satake H."/>
        </authorList>
    </citation>
    <scope>NUCLEOTIDE SEQUENCE</scope>
</reference>
<feature type="region of interest" description="Disordered" evidence="1">
    <location>
        <begin position="1"/>
        <end position="20"/>
    </location>
</feature>